<evidence type="ECO:0000313" key="5">
    <source>
        <dbReference type="EMBL" id="MCT7361010.1"/>
    </source>
</evidence>
<dbReference type="AlphaFoldDB" id="A0A9X3AT01"/>
<proteinExistence type="inferred from homology"/>
<organism evidence="5 6">
    <name type="scientific">Thalassolituus pacificus</name>
    <dbReference type="NCBI Taxonomy" id="2975440"/>
    <lineage>
        <taxon>Bacteria</taxon>
        <taxon>Pseudomonadati</taxon>
        <taxon>Pseudomonadota</taxon>
        <taxon>Gammaproteobacteria</taxon>
        <taxon>Oceanospirillales</taxon>
        <taxon>Oceanospirillaceae</taxon>
        <taxon>Thalassolituus</taxon>
    </lineage>
</organism>
<dbReference type="Proteomes" id="UP001147830">
    <property type="component" value="Unassembled WGS sequence"/>
</dbReference>
<keyword evidence="2" id="KW-0406">Ion transport</keyword>
<dbReference type="InterPro" id="IPR000498">
    <property type="entry name" value="OmpA-like_TM_dom"/>
</dbReference>
<gene>
    <name evidence="5" type="ORF">NYR02_18450</name>
</gene>
<dbReference type="GO" id="GO:0015288">
    <property type="term" value="F:porin activity"/>
    <property type="evidence" value="ECO:0007669"/>
    <property type="project" value="UniProtKB-KW"/>
</dbReference>
<protein>
    <recommendedName>
        <fullName evidence="4">Outer membrane protein OmpA-like transmembrane domain-containing protein</fullName>
    </recommendedName>
</protein>
<comment type="caution">
    <text evidence="5">The sequence shown here is derived from an EMBL/GenBank/DDBJ whole genome shotgun (WGS) entry which is preliminary data.</text>
</comment>
<evidence type="ECO:0000256" key="2">
    <source>
        <dbReference type="ARBA" id="ARBA00023114"/>
    </source>
</evidence>
<comment type="similarity">
    <text evidence="1">Belongs to the outer membrane OOP (TC 1.B.6) superfamily. OmpA family.</text>
</comment>
<dbReference type="Pfam" id="PF01389">
    <property type="entry name" value="OmpA_membrane"/>
    <property type="match status" value="1"/>
</dbReference>
<accession>A0A9X3AT01</accession>
<dbReference type="GO" id="GO:0046930">
    <property type="term" value="C:pore complex"/>
    <property type="evidence" value="ECO:0007669"/>
    <property type="project" value="UniProtKB-KW"/>
</dbReference>
<reference evidence="5" key="2">
    <citation type="submission" date="2022-08" db="EMBL/GenBank/DDBJ databases">
        <authorList>
            <person name="Dong C."/>
        </authorList>
    </citation>
    <scope>NUCLEOTIDE SEQUENCE</scope>
    <source>
        <strain evidence="5">59MF3M-4</strain>
    </source>
</reference>
<evidence type="ECO:0000256" key="3">
    <source>
        <dbReference type="SAM" id="SignalP"/>
    </source>
</evidence>
<evidence type="ECO:0000256" key="1">
    <source>
        <dbReference type="ARBA" id="ARBA00005710"/>
    </source>
</evidence>
<reference evidence="5" key="1">
    <citation type="journal article" date="2022" name="Front. Microbiol.">
        <title>Genome-based taxonomic rearrangement of Oceanobacter-related bacteria including the description of Thalassolituus hydrocarbonoclasticus sp. nov. and Thalassolituus pacificus sp. nov. and emended description of the genus Thalassolituus.</title>
        <authorList>
            <person name="Dong C."/>
            <person name="Wei L."/>
            <person name="Wang J."/>
            <person name="Lai Q."/>
            <person name="Huang Z."/>
            <person name="Shao Z."/>
        </authorList>
    </citation>
    <scope>NUCLEOTIDE SEQUENCE</scope>
    <source>
        <strain evidence="5">59MF3M-4</strain>
    </source>
</reference>
<dbReference type="Gene3D" id="2.40.160.20">
    <property type="match status" value="1"/>
</dbReference>
<dbReference type="EMBL" id="JAOANI010000031">
    <property type="protein sequence ID" value="MCT7361010.1"/>
    <property type="molecule type" value="Genomic_DNA"/>
</dbReference>
<feature type="signal peptide" evidence="3">
    <location>
        <begin position="1"/>
        <end position="34"/>
    </location>
</feature>
<keyword evidence="3" id="KW-0732">Signal</keyword>
<feature type="chain" id="PRO_5041000044" description="Outer membrane protein OmpA-like transmembrane domain-containing protein" evidence="3">
    <location>
        <begin position="35"/>
        <end position="246"/>
    </location>
</feature>
<evidence type="ECO:0000259" key="4">
    <source>
        <dbReference type="Pfam" id="PF01389"/>
    </source>
</evidence>
<dbReference type="RefSeq" id="WP_260977842.1">
    <property type="nucleotide sequence ID" value="NZ_JAOANI010000031.1"/>
</dbReference>
<sequence length="246" mass="27072">MASSSCKPLHGRMLASLALSSLFGLSLLSPAAQAEGGFVGLQGGITDSQDMDSFGNTIKLTFGPNITDRLALEFGIMDIGEASYDDPKADFTDVDDDTPPKFRNAKHGTVVRTNAITDATDPANNRQSFATYTGFANARPQSFLITFRYRFSLTDDIDFFLKTGANLWFADYDTVEIKAFQDKTISRRIVNSKQTSAIDQISGGGFLWRALPDLAIRAELETTALDSKEFNRVRFQLITLGAQYEF</sequence>
<keyword evidence="2" id="KW-0626">Porin</keyword>
<dbReference type="GO" id="GO:0009279">
    <property type="term" value="C:cell outer membrane"/>
    <property type="evidence" value="ECO:0007669"/>
    <property type="project" value="InterPro"/>
</dbReference>
<dbReference type="SUPFAM" id="SSF56925">
    <property type="entry name" value="OMPA-like"/>
    <property type="match status" value="1"/>
</dbReference>
<evidence type="ECO:0000313" key="6">
    <source>
        <dbReference type="Proteomes" id="UP001147830"/>
    </source>
</evidence>
<dbReference type="InterPro" id="IPR011250">
    <property type="entry name" value="OMP/PagP_B-barrel"/>
</dbReference>
<keyword evidence="2" id="KW-0813">Transport</keyword>
<keyword evidence="2" id="KW-0812">Transmembrane</keyword>
<feature type="domain" description="Outer membrane protein OmpA-like transmembrane" evidence="4">
    <location>
        <begin position="58"/>
        <end position="246"/>
    </location>
</feature>
<name>A0A9X3AT01_9GAMM</name>
<keyword evidence="6" id="KW-1185">Reference proteome</keyword>